<dbReference type="Proteomes" id="UP000661077">
    <property type="component" value="Unassembled WGS sequence"/>
</dbReference>
<organism evidence="1 2">
    <name type="scientific">Steroidobacter gossypii</name>
    <dbReference type="NCBI Taxonomy" id="2805490"/>
    <lineage>
        <taxon>Bacteria</taxon>
        <taxon>Pseudomonadati</taxon>
        <taxon>Pseudomonadota</taxon>
        <taxon>Gammaproteobacteria</taxon>
        <taxon>Steroidobacterales</taxon>
        <taxon>Steroidobacteraceae</taxon>
        <taxon>Steroidobacter</taxon>
    </lineage>
</organism>
<sequence length="270" mass="30875">MESQFVRTGPLMDLASYPQWLQEIVAACSDARRSVVAHEIFQQMSEGVLPAAAMRRFLASFWPVIEQFPQYMAMNLLKVQYELGAGHAMARKYLIRNIRVEQNHVEYWIDWSQGHGLSRDDLWFGWRSSSADALSHWCWHTCERDPLPVAMAATNYAIEGATGEWAAFVCDSSAYEHGFPEDVRKQAMKWLRVHAHYDDTHPWEALEIVATLVGHRPQRRRDVATIESAIAKSYEYMRAAFDECLAGPTTARMPYRKAGRLEAAPLHISS</sequence>
<dbReference type="RefSeq" id="WP_203169103.1">
    <property type="nucleotide sequence ID" value="NZ_JAEVLS010000004.1"/>
</dbReference>
<evidence type="ECO:0000313" key="1">
    <source>
        <dbReference type="EMBL" id="MBM0106993.1"/>
    </source>
</evidence>
<keyword evidence="2" id="KW-1185">Reference proteome</keyword>
<dbReference type="EMBL" id="JAEVLS010000004">
    <property type="protein sequence ID" value="MBM0106993.1"/>
    <property type="molecule type" value="Genomic_DNA"/>
</dbReference>
<evidence type="ECO:0000313" key="2">
    <source>
        <dbReference type="Proteomes" id="UP000661077"/>
    </source>
</evidence>
<dbReference type="Gene3D" id="1.20.910.10">
    <property type="entry name" value="Heme oxygenase-like"/>
    <property type="match status" value="1"/>
</dbReference>
<gene>
    <name evidence="1" type="ORF">JM946_19830</name>
</gene>
<dbReference type="InterPro" id="IPR016084">
    <property type="entry name" value="Haem_Oase-like_multi-hlx"/>
</dbReference>
<accession>A0ABS1X1A6</accession>
<proteinExistence type="predicted"/>
<dbReference type="Pfam" id="PF14518">
    <property type="entry name" value="Haem_oxygenas_2"/>
    <property type="match status" value="1"/>
</dbReference>
<comment type="caution">
    <text evidence="1">The sequence shown here is derived from an EMBL/GenBank/DDBJ whole genome shotgun (WGS) entry which is preliminary data.</text>
</comment>
<dbReference type="SUPFAM" id="SSF48613">
    <property type="entry name" value="Heme oxygenase-like"/>
    <property type="match status" value="1"/>
</dbReference>
<reference evidence="1 2" key="1">
    <citation type="journal article" date="2021" name="Int. J. Syst. Evol. Microbiol.">
        <title>Steroidobacter gossypii sp. nov., isolated from soil of cotton cropping field.</title>
        <authorList>
            <person name="Huang R."/>
            <person name="Yang S."/>
            <person name="Zhen C."/>
            <person name="Liu W."/>
        </authorList>
    </citation>
    <scope>NUCLEOTIDE SEQUENCE [LARGE SCALE GENOMIC DNA]</scope>
    <source>
        <strain evidence="1 2">S1-65</strain>
    </source>
</reference>
<name>A0ABS1X1A6_9GAMM</name>
<protein>
    <submittedName>
        <fullName evidence="1">TenA family transcriptional regulator</fullName>
    </submittedName>
</protein>